<feature type="compositionally biased region" description="Polar residues" evidence="1">
    <location>
        <begin position="66"/>
        <end position="75"/>
    </location>
</feature>
<keyword evidence="4" id="KW-1185">Reference proteome</keyword>
<dbReference type="Proteomes" id="UP000014184">
    <property type="component" value="Unassembled WGS sequence"/>
</dbReference>
<gene>
    <name evidence="3" type="ORF">TM51_09051</name>
</gene>
<organism evidence="3 4">
    <name type="scientific">Thermobifida fusca TM51</name>
    <dbReference type="NCBI Taxonomy" id="1169414"/>
    <lineage>
        <taxon>Bacteria</taxon>
        <taxon>Bacillati</taxon>
        <taxon>Actinomycetota</taxon>
        <taxon>Actinomycetes</taxon>
        <taxon>Streptosporangiales</taxon>
        <taxon>Nocardiopsidaceae</taxon>
        <taxon>Thermobifida</taxon>
    </lineage>
</organism>
<protein>
    <recommendedName>
        <fullName evidence="2">DUF8129 domain-containing protein</fullName>
    </recommendedName>
</protein>
<dbReference type="Pfam" id="PF26450">
    <property type="entry name" value="DUF8129"/>
    <property type="match status" value="1"/>
</dbReference>
<feature type="domain" description="DUF8129" evidence="2">
    <location>
        <begin position="8"/>
        <end position="62"/>
    </location>
</feature>
<dbReference type="InterPro" id="IPR058442">
    <property type="entry name" value="DUF8129"/>
</dbReference>
<dbReference type="EMBL" id="AOSG01000049">
    <property type="protein sequence ID" value="EOR71136.1"/>
    <property type="molecule type" value="Genomic_DNA"/>
</dbReference>
<evidence type="ECO:0000259" key="2">
    <source>
        <dbReference type="Pfam" id="PF26450"/>
    </source>
</evidence>
<dbReference type="AlphaFoldDB" id="A0A9P2TBC6"/>
<dbReference type="RefSeq" id="WP_016188813.1">
    <property type="nucleotide sequence ID" value="NZ_AOSG01000049.1"/>
</dbReference>
<sequence length="117" mass="12873">MPQLRRDDLVIPDYEHLPLGTLQHRIRALSQEQLRDLIAYEEAHARRVPVLEVMQQRLKSLEEGAQPSTGDQTFTPEAPPAPRGGSPVREAGQSPPSSPPPHGDPAQPGRPKGDRPV</sequence>
<reference evidence="3 4" key="1">
    <citation type="journal article" date="2013" name="Genome Announc.">
        <title>Draft Genome Sequence of the Lignocellulose Decomposer Thermobifida fusca Strain TM51.</title>
        <authorList>
            <person name="Toth A."/>
            <person name="Barna T."/>
            <person name="Nagy I."/>
            <person name="Horvath B."/>
            <person name="Nagy I."/>
            <person name="Tancsics A."/>
            <person name="Kriszt B."/>
            <person name="Baka E."/>
            <person name="Fekete C."/>
            <person name="Kukolya J."/>
        </authorList>
    </citation>
    <scope>NUCLEOTIDE SEQUENCE [LARGE SCALE GENOMIC DNA]</scope>
    <source>
        <strain evidence="3 4">TM51</strain>
    </source>
</reference>
<proteinExistence type="predicted"/>
<evidence type="ECO:0000313" key="4">
    <source>
        <dbReference type="Proteomes" id="UP000014184"/>
    </source>
</evidence>
<name>A0A9P2TBC6_THEFU</name>
<evidence type="ECO:0000313" key="3">
    <source>
        <dbReference type="EMBL" id="EOR71136.1"/>
    </source>
</evidence>
<accession>A0A9P2TBC6</accession>
<evidence type="ECO:0000256" key="1">
    <source>
        <dbReference type="SAM" id="MobiDB-lite"/>
    </source>
</evidence>
<comment type="caution">
    <text evidence="3">The sequence shown here is derived from an EMBL/GenBank/DDBJ whole genome shotgun (WGS) entry which is preliminary data.</text>
</comment>
<feature type="region of interest" description="Disordered" evidence="1">
    <location>
        <begin position="59"/>
        <end position="117"/>
    </location>
</feature>